<keyword evidence="6" id="KW-0067">ATP-binding</keyword>
<dbReference type="GO" id="GO:0061630">
    <property type="term" value="F:ubiquitin protein ligase activity"/>
    <property type="evidence" value="ECO:0007669"/>
    <property type="project" value="TreeGrafter"/>
</dbReference>
<dbReference type="EMBL" id="JASUXU010000024">
    <property type="protein sequence ID" value="KAK0320639.1"/>
    <property type="molecule type" value="Genomic_DNA"/>
</dbReference>
<dbReference type="GO" id="GO:0000209">
    <property type="term" value="P:protein polyubiquitination"/>
    <property type="evidence" value="ECO:0007669"/>
    <property type="project" value="TreeGrafter"/>
</dbReference>
<dbReference type="CDD" id="cd18793">
    <property type="entry name" value="SF2_C_SNF"/>
    <property type="match status" value="1"/>
</dbReference>
<evidence type="ECO:0000256" key="3">
    <source>
        <dbReference type="ARBA" id="ARBA00022771"/>
    </source>
</evidence>
<dbReference type="GO" id="GO:0016787">
    <property type="term" value="F:hydrolase activity"/>
    <property type="evidence" value="ECO:0007669"/>
    <property type="project" value="UniProtKB-KW"/>
</dbReference>
<dbReference type="GO" id="GO:0006974">
    <property type="term" value="P:DNA damage response"/>
    <property type="evidence" value="ECO:0007669"/>
    <property type="project" value="TreeGrafter"/>
</dbReference>
<dbReference type="PROSITE" id="PS50089">
    <property type="entry name" value="ZF_RING_2"/>
    <property type="match status" value="1"/>
</dbReference>
<proteinExistence type="predicted"/>
<dbReference type="SMART" id="SM00487">
    <property type="entry name" value="DEXDc"/>
    <property type="match status" value="1"/>
</dbReference>
<dbReference type="InterPro" id="IPR059033">
    <property type="entry name" value="C144_05_dom"/>
</dbReference>
<evidence type="ECO:0000313" key="10">
    <source>
        <dbReference type="EMBL" id="KAK0320639.1"/>
    </source>
</evidence>
<organism evidence="10 11">
    <name type="scientific">Friedmanniomyces endolithicus</name>
    <dbReference type="NCBI Taxonomy" id="329885"/>
    <lineage>
        <taxon>Eukaryota</taxon>
        <taxon>Fungi</taxon>
        <taxon>Dikarya</taxon>
        <taxon>Ascomycota</taxon>
        <taxon>Pezizomycotina</taxon>
        <taxon>Dothideomycetes</taxon>
        <taxon>Dothideomycetidae</taxon>
        <taxon>Mycosphaerellales</taxon>
        <taxon>Teratosphaeriaceae</taxon>
        <taxon>Friedmanniomyces</taxon>
    </lineage>
</organism>
<dbReference type="Pfam" id="PF26021">
    <property type="entry name" value="Ferritin_C144_05"/>
    <property type="match status" value="1"/>
</dbReference>
<evidence type="ECO:0000256" key="4">
    <source>
        <dbReference type="ARBA" id="ARBA00022801"/>
    </source>
</evidence>
<dbReference type="InterPro" id="IPR038718">
    <property type="entry name" value="SNF2-like_sf"/>
</dbReference>
<dbReference type="Proteomes" id="UP001168146">
    <property type="component" value="Unassembled WGS sequence"/>
</dbReference>
<dbReference type="InterPro" id="IPR001841">
    <property type="entry name" value="Znf_RING"/>
</dbReference>
<dbReference type="SMART" id="SM00184">
    <property type="entry name" value="RING"/>
    <property type="match status" value="1"/>
</dbReference>
<dbReference type="PANTHER" id="PTHR45865:SF1">
    <property type="entry name" value="E3 UBIQUITIN-PROTEIN LIGASE SHPRH"/>
    <property type="match status" value="1"/>
</dbReference>
<dbReference type="InterPro" id="IPR000330">
    <property type="entry name" value="SNF2_N"/>
</dbReference>
<dbReference type="InterPro" id="IPR017907">
    <property type="entry name" value="Znf_RING_CS"/>
</dbReference>
<evidence type="ECO:0000256" key="2">
    <source>
        <dbReference type="ARBA" id="ARBA00022741"/>
    </source>
</evidence>
<sequence>MAPINEYAVVTVTSAQVRASDDDSIIVEAGSFTPARWFLEHAASASNDDVEPPRKKQRISKNAESPGTPAHDTPPQNDIPIHRVRIDLHFPDTLKSTSASPKAIEDDLDFEEAEEVSVVPFGIDSDFDGSRIRLTALSKLGAVLMIECSDIPQSAREALRQIALPGQLRSSYSRMRERTHPATRLSCTLKRSLGHLYTVIRLEASVFWRSGVSVFPSGKPGVRTLVYDDYNLMTQAYQDAARDDMDQSREWTPHEFYDSVHVPDKSNGEEGIYSEVLSTELYPFQKRAVTWMLRREGVKFETQQLIKIPREKRKRLDFWEPVRDVDGKECYVSFLQGIVSHQPLLENDPISGGLLAEEMGLDKTVEILSLVALHKRINLPTREVLDDFSGSYVTPSRATLIITPASILQQWITELGRHAPSLRVKHYEGVIADGKKLSDARAVQDMANDYDVVLTTYLVLGQEIHYAQDPPDRSMRHARRFDRKRTPLVQIQWWRICIDEAQMVESGVAAAARVACRLPRIHSWAVSGTPLRKSAQDLHGLLVFLRYKPLSDDARLWSHLITNHRHLFRGIWGDIALRHTKAQVRDELRLPAQKRVVLTVPFSAVEQQHYGTLFTEMCEAVGVNADGSPKNDDWSPEHPDTVEAMRSWLVRLRQTCLHPQVGGRNRKALGRGVGPLRTIGEVLEVMVEQNETNTRAEERLLLASTLLRAHILGNNGEDAERSMKALEIYTDAMATTVQFVQEARQRLAHANAAAVAREEAHVEEDTDAEGSASESTPELGRLRTNLRTALQLQHACTFFAATAIFQIKTNEILTPLNSDIFKDLDERETALYEGAKQLRKEILKDPTLKAEATMRKIKALEKKGTKMPKIADLELAGIEGRRLVEKSDELFDVIRAQVKHILEMRSKMAEYLVMPLVDEDGEGLETTGEEYETSTKQQDELYVYFDIVKAMQADLNSFITGENAPLADWEMKSLERDVKNFLDPETENRAVPHAPELFLKLLPIRNKFRASKDEVGSVRGLIQEARGLETAMQGQISTRHENESLLIHRNLTALQKVFSDYTKALSSLEKEVDLFRTAQNQRLDFYRQLQELSDAVAPYKEEVDAALDVRELELVMARVEHQSTNLAQLKTKSRFLLNLREDSGGQDSPKICVICQSSFENGVLTVCGHQYCKECIHHWWTAHRTCPVCKRRLHTADFHNITYKPQELKAQEEVHSGSSPPGDLDEPRSSSSTPTQSPSTSIYSDVDTKLMDEIKSIDLPTSYGTKIDTLGRHLHWLREHDPGAKSIVFSQYREFLDVLGAALHEFKLGFSRLGRAGAVEKFRHDPSIDCLLLDAKTDSSGLTLVNATHVFVCEPLIQTAVELQAIARVHRIGQTRQTTVWMYLVGGTVEEAVYEISVARRLALVQSRLGQGNKGKSRSATPAAVGKMAIEAANSEELKAAPMSKLLVGGKSGGEMVGDGDLWQCLFGKAQKVEVKASVEMEVEVGRHLRAEAAVMRRVADMQEEE</sequence>
<comment type="caution">
    <text evidence="10">The sequence shown here is derived from an EMBL/GenBank/DDBJ whole genome shotgun (WGS) entry which is preliminary data.</text>
</comment>
<dbReference type="PANTHER" id="PTHR45865">
    <property type="entry name" value="E3 UBIQUITIN-PROTEIN LIGASE SHPRH FAMILY MEMBER"/>
    <property type="match status" value="1"/>
</dbReference>
<dbReference type="Pfam" id="PF00176">
    <property type="entry name" value="SNF2-rel_dom"/>
    <property type="match status" value="1"/>
</dbReference>
<dbReference type="GO" id="GO:0005524">
    <property type="term" value="F:ATP binding"/>
    <property type="evidence" value="ECO:0007669"/>
    <property type="project" value="InterPro"/>
</dbReference>
<dbReference type="Gene3D" id="3.40.50.10810">
    <property type="entry name" value="Tandem AAA-ATPase domain"/>
    <property type="match status" value="1"/>
</dbReference>
<name>A0AAN6FQ19_9PEZI</name>
<dbReference type="InterPro" id="IPR013083">
    <property type="entry name" value="Znf_RING/FYVE/PHD"/>
</dbReference>
<evidence type="ECO:0000256" key="5">
    <source>
        <dbReference type="ARBA" id="ARBA00022833"/>
    </source>
</evidence>
<dbReference type="InterPro" id="IPR052583">
    <property type="entry name" value="ATP-helicase/E3_Ub-Ligase"/>
</dbReference>
<evidence type="ECO:0000313" key="11">
    <source>
        <dbReference type="Proteomes" id="UP001168146"/>
    </source>
</evidence>
<dbReference type="InterPro" id="IPR027417">
    <property type="entry name" value="P-loop_NTPase"/>
</dbReference>
<dbReference type="Pfam" id="PF00271">
    <property type="entry name" value="Helicase_C"/>
    <property type="match status" value="1"/>
</dbReference>
<dbReference type="InterPro" id="IPR014001">
    <property type="entry name" value="Helicase_ATP-bd"/>
</dbReference>
<keyword evidence="3 7" id="KW-0863">Zinc-finger</keyword>
<reference evidence="10" key="1">
    <citation type="submission" date="2021-12" db="EMBL/GenBank/DDBJ databases">
        <title>Black yeast isolated from Biological Soil Crust.</title>
        <authorList>
            <person name="Kurbessoian T."/>
        </authorList>
    </citation>
    <scope>NUCLEOTIDE SEQUENCE</scope>
    <source>
        <strain evidence="10">CCFEE 5208</strain>
    </source>
</reference>
<feature type="region of interest" description="Disordered" evidence="8">
    <location>
        <begin position="759"/>
        <end position="779"/>
    </location>
</feature>
<dbReference type="Gene3D" id="3.40.50.300">
    <property type="entry name" value="P-loop containing nucleotide triphosphate hydrolases"/>
    <property type="match status" value="1"/>
</dbReference>
<dbReference type="InterPro" id="IPR001650">
    <property type="entry name" value="Helicase_C-like"/>
</dbReference>
<feature type="compositionally biased region" description="Low complexity" evidence="8">
    <location>
        <begin position="1229"/>
        <end position="1241"/>
    </location>
</feature>
<dbReference type="PROSITE" id="PS00518">
    <property type="entry name" value="ZF_RING_1"/>
    <property type="match status" value="1"/>
</dbReference>
<dbReference type="GO" id="GO:0005634">
    <property type="term" value="C:nucleus"/>
    <property type="evidence" value="ECO:0007669"/>
    <property type="project" value="TreeGrafter"/>
</dbReference>
<feature type="region of interest" description="Disordered" evidence="8">
    <location>
        <begin position="43"/>
        <end position="79"/>
    </location>
</feature>
<dbReference type="SUPFAM" id="SSF52540">
    <property type="entry name" value="P-loop containing nucleoside triphosphate hydrolases"/>
    <property type="match status" value="2"/>
</dbReference>
<dbReference type="InterPro" id="IPR049730">
    <property type="entry name" value="SNF2/RAD54-like_C"/>
</dbReference>
<dbReference type="Pfam" id="PF13923">
    <property type="entry name" value="zf-C3HC4_2"/>
    <property type="match status" value="1"/>
</dbReference>
<dbReference type="GO" id="GO:0008270">
    <property type="term" value="F:zinc ion binding"/>
    <property type="evidence" value="ECO:0007669"/>
    <property type="project" value="UniProtKB-KW"/>
</dbReference>
<evidence type="ECO:0000256" key="8">
    <source>
        <dbReference type="SAM" id="MobiDB-lite"/>
    </source>
</evidence>
<evidence type="ECO:0000256" key="6">
    <source>
        <dbReference type="ARBA" id="ARBA00022840"/>
    </source>
</evidence>
<keyword evidence="5" id="KW-0862">Zinc</keyword>
<accession>A0AAN6FQ19</accession>
<dbReference type="Gene3D" id="3.30.40.10">
    <property type="entry name" value="Zinc/RING finger domain, C3HC4 (zinc finger)"/>
    <property type="match status" value="1"/>
</dbReference>
<feature type="region of interest" description="Disordered" evidence="8">
    <location>
        <begin position="1209"/>
        <end position="1242"/>
    </location>
</feature>
<dbReference type="CDD" id="cd18070">
    <property type="entry name" value="DEXQc_SHPRH"/>
    <property type="match status" value="1"/>
</dbReference>
<keyword evidence="2" id="KW-0547">Nucleotide-binding</keyword>
<evidence type="ECO:0000256" key="7">
    <source>
        <dbReference type="PROSITE-ProRule" id="PRU00175"/>
    </source>
</evidence>
<keyword evidence="1" id="KW-0479">Metal-binding</keyword>
<feature type="domain" description="RING-type" evidence="9">
    <location>
        <begin position="1152"/>
        <end position="1190"/>
    </location>
</feature>
<keyword evidence="4" id="KW-0378">Hydrolase</keyword>
<evidence type="ECO:0000256" key="1">
    <source>
        <dbReference type="ARBA" id="ARBA00022723"/>
    </source>
</evidence>
<dbReference type="SUPFAM" id="SSF57850">
    <property type="entry name" value="RING/U-box"/>
    <property type="match status" value="1"/>
</dbReference>
<gene>
    <name evidence="10" type="ORF">LTR82_008352</name>
</gene>
<protein>
    <recommendedName>
        <fullName evidence="9">RING-type domain-containing protein</fullName>
    </recommendedName>
</protein>
<evidence type="ECO:0000259" key="9">
    <source>
        <dbReference type="PROSITE" id="PS50089"/>
    </source>
</evidence>